<dbReference type="AlphaFoldDB" id="A0A4R0RGT6"/>
<evidence type="ECO:0000313" key="4">
    <source>
        <dbReference type="Proteomes" id="UP000292702"/>
    </source>
</evidence>
<organism evidence="3 4">
    <name type="scientific">Steccherinum ochraceum</name>
    <dbReference type="NCBI Taxonomy" id="92696"/>
    <lineage>
        <taxon>Eukaryota</taxon>
        <taxon>Fungi</taxon>
        <taxon>Dikarya</taxon>
        <taxon>Basidiomycota</taxon>
        <taxon>Agaricomycotina</taxon>
        <taxon>Agaricomycetes</taxon>
        <taxon>Polyporales</taxon>
        <taxon>Steccherinaceae</taxon>
        <taxon>Steccherinum</taxon>
    </lineage>
</organism>
<dbReference type="Proteomes" id="UP000292702">
    <property type="component" value="Unassembled WGS sequence"/>
</dbReference>
<protein>
    <recommendedName>
        <fullName evidence="2">T6SS Phospholipase effector Tle1-like catalytic domain-containing protein</fullName>
    </recommendedName>
</protein>
<dbReference type="PANTHER" id="PTHR33840:SF1">
    <property type="entry name" value="TLE1 PHOSPHOLIPASE DOMAIN-CONTAINING PROTEIN"/>
    <property type="match status" value="1"/>
</dbReference>
<dbReference type="InterPro" id="IPR029058">
    <property type="entry name" value="AB_hydrolase_fold"/>
</dbReference>
<dbReference type="PANTHER" id="PTHR33840">
    <property type="match status" value="1"/>
</dbReference>
<name>A0A4R0RGT6_9APHY</name>
<feature type="region of interest" description="Disordered" evidence="1">
    <location>
        <begin position="377"/>
        <end position="396"/>
    </location>
</feature>
<dbReference type="OrthoDB" id="3162439at2759"/>
<accession>A0A4R0RGT6</accession>
<evidence type="ECO:0000313" key="3">
    <source>
        <dbReference type="EMBL" id="TCD61534.1"/>
    </source>
</evidence>
<dbReference type="STRING" id="92696.A0A4R0RGT6"/>
<evidence type="ECO:0000256" key="1">
    <source>
        <dbReference type="SAM" id="MobiDB-lite"/>
    </source>
</evidence>
<dbReference type="SUPFAM" id="SSF53474">
    <property type="entry name" value="alpha/beta-Hydrolases"/>
    <property type="match status" value="1"/>
</dbReference>
<comment type="caution">
    <text evidence="3">The sequence shown here is derived from an EMBL/GenBank/DDBJ whole genome shotgun (WGS) entry which is preliminary data.</text>
</comment>
<feature type="region of interest" description="Disordered" evidence="1">
    <location>
        <begin position="1"/>
        <end position="23"/>
    </location>
</feature>
<feature type="compositionally biased region" description="Polar residues" evidence="1">
    <location>
        <begin position="387"/>
        <end position="396"/>
    </location>
</feature>
<feature type="domain" description="T6SS Phospholipase effector Tle1-like catalytic" evidence="2">
    <location>
        <begin position="64"/>
        <end position="343"/>
    </location>
</feature>
<feature type="compositionally biased region" description="Polar residues" evidence="1">
    <location>
        <begin position="10"/>
        <end position="22"/>
    </location>
</feature>
<evidence type="ECO:0000259" key="2">
    <source>
        <dbReference type="Pfam" id="PF09994"/>
    </source>
</evidence>
<keyword evidence="4" id="KW-1185">Reference proteome</keyword>
<gene>
    <name evidence="3" type="ORF">EIP91_008278</name>
</gene>
<dbReference type="Pfam" id="PF09994">
    <property type="entry name" value="T6SS_Tle1-like_cat"/>
    <property type="match status" value="1"/>
</dbReference>
<sequence>MPEDSRRIATATSHMTSVSSGDTIYEEDGSQAISYFTSADAKPSTRWSEEARKWIPSPDSKRQRTLVLCFDGTGDQFDSDNSNVVQLVSMLKKDDTTQQLVYYQTGIGTYTDSSFKGPLLSGISEVLDEMLAWNLASHIKAGYAFLMENYTKGDKICIFGFSRGAYTARALAGMLQKVGLLPPHNHQQIQFAYEMFKREDTEGLQLSEMFRRTFCRDVDVEFVGVWDTVASVGIIPHYLPFITENNGIKYLRHALALDERRIKFLPSYCVDPHKKPPTEPSQPSGSISPQKLFQDRVNSEAGRLTNVQEVWFSGVHTDVGGGSVKNDTPHALARIPLRWMVRQCFECNTGLIFDAVMLQQIGMSVYIDSYGQPALGSQPARLPAKPDQTQEPPEGQSSFAWSVVEGIWGTVTYPITRIVDISRMASSHTKHAHLESKRSTLPVRKQNAEYHLEYRNRAEAEAHEAEEERKDSLSPLYDQLAANWVWHILEWIPQRVKKQKAIVKMDDSLEGYTWVWNRGRGRKVYKDEMEEGMLVHRSVRTRLEAGPAFADSERLYWPKVRPHLPTRVHVHDSTDPVRLDYHEWNVDTPEHWKWVN</sequence>
<dbReference type="EMBL" id="RWJN01000455">
    <property type="protein sequence ID" value="TCD61534.1"/>
    <property type="molecule type" value="Genomic_DNA"/>
</dbReference>
<reference evidence="3 4" key="1">
    <citation type="submission" date="2018-11" db="EMBL/GenBank/DDBJ databases">
        <title>Genome assembly of Steccherinum ochraceum LE-BIN_3174, the white-rot fungus of the Steccherinaceae family (The Residual Polyporoid clade, Polyporales, Basidiomycota).</title>
        <authorList>
            <person name="Fedorova T.V."/>
            <person name="Glazunova O.A."/>
            <person name="Landesman E.O."/>
            <person name="Moiseenko K.V."/>
            <person name="Psurtseva N.V."/>
            <person name="Savinova O.S."/>
            <person name="Shakhova N.V."/>
            <person name="Tyazhelova T.V."/>
            <person name="Vasina D.V."/>
        </authorList>
    </citation>
    <scope>NUCLEOTIDE SEQUENCE [LARGE SCALE GENOMIC DNA]</scope>
    <source>
        <strain evidence="3 4">LE-BIN_3174</strain>
    </source>
</reference>
<proteinExistence type="predicted"/>
<dbReference type="InterPro" id="IPR018712">
    <property type="entry name" value="Tle1-like_cat"/>
</dbReference>